<dbReference type="GO" id="GO:0005615">
    <property type="term" value="C:extracellular space"/>
    <property type="evidence" value="ECO:0007669"/>
    <property type="project" value="TreeGrafter"/>
</dbReference>
<dbReference type="GO" id="GO:0070006">
    <property type="term" value="F:metalloaminopeptidase activity"/>
    <property type="evidence" value="ECO:0007669"/>
    <property type="project" value="TreeGrafter"/>
</dbReference>
<evidence type="ECO:0000313" key="4">
    <source>
        <dbReference type="Proteomes" id="UP000037510"/>
    </source>
</evidence>
<dbReference type="InterPro" id="IPR050344">
    <property type="entry name" value="Peptidase_M1_aminopeptidases"/>
</dbReference>
<comment type="similarity">
    <text evidence="1">Belongs to the peptidase M1 family.</text>
</comment>
<dbReference type="GO" id="GO:0042277">
    <property type="term" value="F:peptide binding"/>
    <property type="evidence" value="ECO:0007669"/>
    <property type="project" value="TreeGrafter"/>
</dbReference>
<dbReference type="GO" id="GO:0006508">
    <property type="term" value="P:proteolysis"/>
    <property type="evidence" value="ECO:0007669"/>
    <property type="project" value="UniProtKB-KW"/>
</dbReference>
<name>A0A0L7LCK0_OPEBR</name>
<evidence type="ECO:0000259" key="2">
    <source>
        <dbReference type="Pfam" id="PF11838"/>
    </source>
</evidence>
<feature type="domain" description="ERAP1-like C-terminal" evidence="2">
    <location>
        <begin position="2"/>
        <end position="191"/>
    </location>
</feature>
<dbReference type="PANTHER" id="PTHR11533">
    <property type="entry name" value="PROTEASE M1 ZINC METALLOPROTEASE"/>
    <property type="match status" value="1"/>
</dbReference>
<dbReference type="AlphaFoldDB" id="A0A0L7LCK0"/>
<accession>A0A0L7LCK0</accession>
<dbReference type="Proteomes" id="UP000037510">
    <property type="component" value="Unassembled WGS sequence"/>
</dbReference>
<dbReference type="EMBL" id="JTDY01001695">
    <property type="protein sequence ID" value="KOB73139.1"/>
    <property type="molecule type" value="Genomic_DNA"/>
</dbReference>
<sequence>RYVLRLLSGAVNEVGWEVSANESVIRAQQRVDLLASACHFEYVNCLENAVRMYANWMLAPNPDSYNEINVDLRGIVYCVGVRAGGLREWQFAHARLAAASASERHRLLSVLGCTTAPHLLHRYLELSLRNDSGIRKQDVVRVFSAVAGTAIGQPIAFNFVRANWLKLRNLFVTESCSDLGRPVQQVLETVAANVQWRERNYQAIVGWLLEHDRSTNTS</sequence>
<keyword evidence="3" id="KW-0378">Hydrolase</keyword>
<gene>
    <name evidence="3" type="ORF">OBRU01_04497</name>
</gene>
<dbReference type="GO" id="GO:0008270">
    <property type="term" value="F:zinc ion binding"/>
    <property type="evidence" value="ECO:0007669"/>
    <property type="project" value="TreeGrafter"/>
</dbReference>
<comment type="caution">
    <text evidence="3">The sequence shown here is derived from an EMBL/GenBank/DDBJ whole genome shotgun (WGS) entry which is preliminary data.</text>
</comment>
<dbReference type="GO" id="GO:0043171">
    <property type="term" value="P:peptide catabolic process"/>
    <property type="evidence" value="ECO:0007669"/>
    <property type="project" value="TreeGrafter"/>
</dbReference>
<dbReference type="Gene3D" id="1.25.50.20">
    <property type="match status" value="1"/>
</dbReference>
<feature type="non-terminal residue" evidence="3">
    <location>
        <position position="1"/>
    </location>
</feature>
<protein>
    <submittedName>
        <fullName evidence="3">Protease m1 zinc metalloprotease</fullName>
    </submittedName>
</protein>
<proteinExistence type="inferred from homology"/>
<evidence type="ECO:0000256" key="1">
    <source>
        <dbReference type="ARBA" id="ARBA00010136"/>
    </source>
</evidence>
<reference evidence="3 4" key="1">
    <citation type="journal article" date="2015" name="Genome Biol. Evol.">
        <title>The genome of winter moth (Operophtera brumata) provides a genomic perspective on sexual dimorphism and phenology.</title>
        <authorList>
            <person name="Derks M.F."/>
            <person name="Smit S."/>
            <person name="Salis L."/>
            <person name="Schijlen E."/>
            <person name="Bossers A."/>
            <person name="Mateman C."/>
            <person name="Pijl A.S."/>
            <person name="de Ridder D."/>
            <person name="Groenen M.A."/>
            <person name="Visser M.E."/>
            <person name="Megens H.J."/>
        </authorList>
    </citation>
    <scope>NUCLEOTIDE SEQUENCE [LARGE SCALE GENOMIC DNA]</scope>
    <source>
        <strain evidence="3">WM2013NL</strain>
        <tissue evidence="3">Head and thorax</tissue>
    </source>
</reference>
<keyword evidence="4" id="KW-1185">Reference proteome</keyword>
<dbReference type="GO" id="GO:0005737">
    <property type="term" value="C:cytoplasm"/>
    <property type="evidence" value="ECO:0007669"/>
    <property type="project" value="TreeGrafter"/>
</dbReference>
<keyword evidence="3" id="KW-0645">Protease</keyword>
<dbReference type="STRING" id="104452.A0A0L7LCK0"/>
<organism evidence="3 4">
    <name type="scientific">Operophtera brumata</name>
    <name type="common">Winter moth</name>
    <name type="synonym">Phalaena brumata</name>
    <dbReference type="NCBI Taxonomy" id="104452"/>
    <lineage>
        <taxon>Eukaryota</taxon>
        <taxon>Metazoa</taxon>
        <taxon>Ecdysozoa</taxon>
        <taxon>Arthropoda</taxon>
        <taxon>Hexapoda</taxon>
        <taxon>Insecta</taxon>
        <taxon>Pterygota</taxon>
        <taxon>Neoptera</taxon>
        <taxon>Endopterygota</taxon>
        <taxon>Lepidoptera</taxon>
        <taxon>Glossata</taxon>
        <taxon>Ditrysia</taxon>
        <taxon>Geometroidea</taxon>
        <taxon>Geometridae</taxon>
        <taxon>Larentiinae</taxon>
        <taxon>Operophtera</taxon>
    </lineage>
</organism>
<dbReference type="InterPro" id="IPR024571">
    <property type="entry name" value="ERAP1-like_C_dom"/>
</dbReference>
<dbReference type="PANTHER" id="PTHR11533:SF294">
    <property type="entry name" value="THYROTROPIN-RELEASING HORMONE-DEGRADING ECTOENZYME"/>
    <property type="match status" value="1"/>
</dbReference>
<dbReference type="Pfam" id="PF11838">
    <property type="entry name" value="ERAP1_C"/>
    <property type="match status" value="1"/>
</dbReference>
<dbReference type="GO" id="GO:0016020">
    <property type="term" value="C:membrane"/>
    <property type="evidence" value="ECO:0007669"/>
    <property type="project" value="TreeGrafter"/>
</dbReference>
<keyword evidence="3" id="KW-0482">Metalloprotease</keyword>
<evidence type="ECO:0000313" key="3">
    <source>
        <dbReference type="EMBL" id="KOB73139.1"/>
    </source>
</evidence>